<feature type="domain" description="Malonyl-CoA:ACP transacylase (MAT)" evidence="5">
    <location>
        <begin position="5"/>
        <end position="297"/>
    </location>
</feature>
<dbReference type="EMBL" id="CAFBLE010000011">
    <property type="protein sequence ID" value="CAB4873181.1"/>
    <property type="molecule type" value="Genomic_DNA"/>
</dbReference>
<reference evidence="8" key="1">
    <citation type="submission" date="2020-05" db="EMBL/GenBank/DDBJ databases">
        <authorList>
            <person name="Chiriac C."/>
            <person name="Salcher M."/>
            <person name="Ghai R."/>
            <person name="Kavagutti S V."/>
        </authorList>
    </citation>
    <scope>NUCLEOTIDE SEQUENCE</scope>
</reference>
<keyword evidence="2" id="KW-0808">Transferase</keyword>
<dbReference type="Gene3D" id="3.40.366.10">
    <property type="entry name" value="Malonyl-Coenzyme A Acyl Carrier Protein, domain 2"/>
    <property type="match status" value="1"/>
</dbReference>
<dbReference type="SUPFAM" id="SSF55048">
    <property type="entry name" value="Probable ACP-binding domain of malonyl-CoA ACP transacylase"/>
    <property type="match status" value="1"/>
</dbReference>
<evidence type="ECO:0000259" key="5">
    <source>
        <dbReference type="SMART" id="SM00827"/>
    </source>
</evidence>
<evidence type="ECO:0000313" key="9">
    <source>
        <dbReference type="EMBL" id="CAB4914243.1"/>
    </source>
</evidence>
<dbReference type="EMBL" id="CAEZWT010000049">
    <property type="protein sequence ID" value="CAB4672776.1"/>
    <property type="molecule type" value="Genomic_DNA"/>
</dbReference>
<comment type="catalytic activity">
    <reaction evidence="4">
        <text>holo-[ACP] + malonyl-CoA = malonyl-[ACP] + CoA</text>
        <dbReference type="Rhea" id="RHEA:41792"/>
        <dbReference type="Rhea" id="RHEA-COMP:9623"/>
        <dbReference type="Rhea" id="RHEA-COMP:9685"/>
        <dbReference type="ChEBI" id="CHEBI:57287"/>
        <dbReference type="ChEBI" id="CHEBI:57384"/>
        <dbReference type="ChEBI" id="CHEBI:64479"/>
        <dbReference type="ChEBI" id="CHEBI:78449"/>
        <dbReference type="EC" id="2.3.1.39"/>
    </reaction>
</comment>
<dbReference type="InterPro" id="IPR014043">
    <property type="entry name" value="Acyl_transferase_dom"/>
</dbReference>
<sequence length="307" mass="31821">MLAILSPGQGSQSPGFLNSWLEDAALKSELKRWSDHIGLDLIALGTTADGEEIKNTANAQPLIVAAGLLAMKALGDIAFDVSAGHSVGEITASATAGVFTYDDAMALVRERGLVMAVAASQSHTGMSAVLGGEREEVLEAIAELGLIAANENGAGQIVAAGDLIALAQLGDNPPAGARVRSLAVAGAFHTHYMQPALSHLSNFAQEMSVSDAKVQLLSNKDGEVVSHGQEALDRIVSQIANPVRWDLCMETLADLGVTAVLELPPAGTLVGLIKRTLPNVETLALKTPDDLVAARDLIARHSGKMSA</sequence>
<gene>
    <name evidence="6" type="ORF">UFOPK2289_01233</name>
    <name evidence="7" type="ORF">UFOPK2822_01109</name>
    <name evidence="8" type="ORF">UFOPK3346_01151</name>
    <name evidence="9" type="ORF">UFOPK3670_00247</name>
    <name evidence="10" type="ORF">UFOPK4308_00007</name>
</gene>
<accession>A0A6J7DR92</accession>
<evidence type="ECO:0000313" key="8">
    <source>
        <dbReference type="EMBL" id="CAB4873181.1"/>
    </source>
</evidence>
<evidence type="ECO:0000256" key="3">
    <source>
        <dbReference type="ARBA" id="ARBA00023315"/>
    </source>
</evidence>
<dbReference type="EMBL" id="CAFBQL010000001">
    <property type="protein sequence ID" value="CAB5050595.1"/>
    <property type="molecule type" value="Genomic_DNA"/>
</dbReference>
<dbReference type="Pfam" id="PF00698">
    <property type="entry name" value="Acyl_transf_1"/>
    <property type="match status" value="1"/>
</dbReference>
<dbReference type="GO" id="GO:0005829">
    <property type="term" value="C:cytosol"/>
    <property type="evidence" value="ECO:0007669"/>
    <property type="project" value="TreeGrafter"/>
</dbReference>
<name>A0A6J7DR92_9ZZZZ</name>
<dbReference type="AlphaFoldDB" id="A0A6J7DR92"/>
<evidence type="ECO:0000256" key="1">
    <source>
        <dbReference type="ARBA" id="ARBA00013258"/>
    </source>
</evidence>
<dbReference type="InterPro" id="IPR050858">
    <property type="entry name" value="Mal-CoA-ACP_Trans/PKS_FabD"/>
</dbReference>
<dbReference type="InterPro" id="IPR016035">
    <property type="entry name" value="Acyl_Trfase/lysoPLipase"/>
</dbReference>
<dbReference type="EMBL" id="CAEZZC010000016">
    <property type="protein sequence ID" value="CAB4755679.1"/>
    <property type="molecule type" value="Genomic_DNA"/>
</dbReference>
<organism evidence="8">
    <name type="scientific">freshwater metagenome</name>
    <dbReference type="NCBI Taxonomy" id="449393"/>
    <lineage>
        <taxon>unclassified sequences</taxon>
        <taxon>metagenomes</taxon>
        <taxon>ecological metagenomes</taxon>
    </lineage>
</organism>
<dbReference type="PANTHER" id="PTHR42681:SF1">
    <property type="entry name" value="MALONYL-COA-ACYL CARRIER PROTEIN TRANSACYLASE, MITOCHONDRIAL"/>
    <property type="match status" value="1"/>
</dbReference>
<dbReference type="SUPFAM" id="SSF52151">
    <property type="entry name" value="FabD/lysophospholipase-like"/>
    <property type="match status" value="1"/>
</dbReference>
<evidence type="ECO:0000256" key="2">
    <source>
        <dbReference type="ARBA" id="ARBA00022679"/>
    </source>
</evidence>
<evidence type="ECO:0000256" key="4">
    <source>
        <dbReference type="ARBA" id="ARBA00048462"/>
    </source>
</evidence>
<evidence type="ECO:0000313" key="7">
    <source>
        <dbReference type="EMBL" id="CAB4755679.1"/>
    </source>
</evidence>
<evidence type="ECO:0000313" key="10">
    <source>
        <dbReference type="EMBL" id="CAB5050595.1"/>
    </source>
</evidence>
<dbReference type="Gene3D" id="3.30.70.250">
    <property type="entry name" value="Malonyl-CoA ACP transacylase, ACP-binding"/>
    <property type="match status" value="1"/>
</dbReference>
<dbReference type="GO" id="GO:0004314">
    <property type="term" value="F:[acyl-carrier-protein] S-malonyltransferase activity"/>
    <property type="evidence" value="ECO:0007669"/>
    <property type="project" value="UniProtKB-EC"/>
</dbReference>
<keyword evidence="3" id="KW-0012">Acyltransferase</keyword>
<dbReference type="InterPro" id="IPR001227">
    <property type="entry name" value="Ac_transferase_dom_sf"/>
</dbReference>
<evidence type="ECO:0000313" key="6">
    <source>
        <dbReference type="EMBL" id="CAB4672776.1"/>
    </source>
</evidence>
<dbReference type="GO" id="GO:0006633">
    <property type="term" value="P:fatty acid biosynthetic process"/>
    <property type="evidence" value="ECO:0007669"/>
    <property type="project" value="TreeGrafter"/>
</dbReference>
<protein>
    <recommendedName>
        <fullName evidence="1">[acyl-carrier-protein] S-malonyltransferase</fullName>
        <ecNumber evidence="1">2.3.1.39</ecNumber>
    </recommendedName>
</protein>
<dbReference type="PANTHER" id="PTHR42681">
    <property type="entry name" value="MALONYL-COA-ACYL CARRIER PROTEIN TRANSACYLASE, MITOCHONDRIAL"/>
    <property type="match status" value="1"/>
</dbReference>
<dbReference type="SMART" id="SM00827">
    <property type="entry name" value="PKS_AT"/>
    <property type="match status" value="1"/>
</dbReference>
<dbReference type="InterPro" id="IPR016036">
    <property type="entry name" value="Malonyl_transacylase_ACP-bd"/>
</dbReference>
<dbReference type="EMBL" id="CAFBMV010000002">
    <property type="protein sequence ID" value="CAB4914243.1"/>
    <property type="molecule type" value="Genomic_DNA"/>
</dbReference>
<dbReference type="EC" id="2.3.1.39" evidence="1"/>
<proteinExistence type="predicted"/>